<dbReference type="RefSeq" id="WP_092833059.1">
    <property type="nucleotide sequence ID" value="NZ_FNJL01000006.1"/>
</dbReference>
<feature type="domain" description="Gcp-like" evidence="2">
    <location>
        <begin position="41"/>
        <end position="204"/>
    </location>
</feature>
<feature type="region of interest" description="Disordered" evidence="1">
    <location>
        <begin position="231"/>
        <end position="261"/>
    </location>
</feature>
<name>A0A1H0PG88_9BURK</name>
<keyword evidence="4" id="KW-1185">Reference proteome</keyword>
<evidence type="ECO:0000313" key="4">
    <source>
        <dbReference type="Proteomes" id="UP000199317"/>
    </source>
</evidence>
<dbReference type="SUPFAM" id="SSF53067">
    <property type="entry name" value="Actin-like ATPase domain"/>
    <property type="match status" value="2"/>
</dbReference>
<reference evidence="4" key="1">
    <citation type="submission" date="2016-10" db="EMBL/GenBank/DDBJ databases">
        <authorList>
            <person name="Varghese N."/>
            <person name="Submissions S."/>
        </authorList>
    </citation>
    <scope>NUCLEOTIDE SEQUENCE [LARGE SCALE GENOMIC DNA]</scope>
    <source>
        <strain evidence="4">DSM 17101</strain>
    </source>
</reference>
<dbReference type="InterPro" id="IPR022496">
    <property type="entry name" value="T6A_TsaB"/>
</dbReference>
<dbReference type="Gene3D" id="3.30.420.40">
    <property type="match status" value="2"/>
</dbReference>
<evidence type="ECO:0000313" key="3">
    <source>
        <dbReference type="EMBL" id="SDP04061.1"/>
    </source>
</evidence>
<dbReference type="NCBIfam" id="TIGR03725">
    <property type="entry name" value="T6A_YeaZ"/>
    <property type="match status" value="1"/>
</dbReference>
<dbReference type="GO" id="GO:0002949">
    <property type="term" value="P:tRNA threonylcarbamoyladenosine modification"/>
    <property type="evidence" value="ECO:0007669"/>
    <property type="project" value="InterPro"/>
</dbReference>
<gene>
    <name evidence="3" type="ORF">SAMN04489708_106142</name>
</gene>
<dbReference type="CDD" id="cd24032">
    <property type="entry name" value="ASKHA_NBD_TsaB"/>
    <property type="match status" value="1"/>
</dbReference>
<feature type="compositionally biased region" description="Low complexity" evidence="1">
    <location>
        <begin position="231"/>
        <end position="245"/>
    </location>
</feature>
<dbReference type="OrthoDB" id="9809995at2"/>
<dbReference type="EMBL" id="FNJL01000006">
    <property type="protein sequence ID" value="SDP04061.1"/>
    <property type="molecule type" value="Genomic_DNA"/>
</dbReference>
<evidence type="ECO:0000259" key="2">
    <source>
        <dbReference type="Pfam" id="PF00814"/>
    </source>
</evidence>
<dbReference type="AlphaFoldDB" id="A0A1H0PG88"/>
<dbReference type="InterPro" id="IPR043129">
    <property type="entry name" value="ATPase_NBD"/>
</dbReference>
<accession>A0A1H0PG88</accession>
<dbReference type="InterPro" id="IPR000905">
    <property type="entry name" value="Gcp-like_dom"/>
</dbReference>
<dbReference type="Proteomes" id="UP000199317">
    <property type="component" value="Unassembled WGS sequence"/>
</dbReference>
<organism evidence="3 4">
    <name type="scientific">Paracidovorax cattleyae</name>
    <dbReference type="NCBI Taxonomy" id="80868"/>
    <lineage>
        <taxon>Bacteria</taxon>
        <taxon>Pseudomonadati</taxon>
        <taxon>Pseudomonadota</taxon>
        <taxon>Betaproteobacteria</taxon>
        <taxon>Burkholderiales</taxon>
        <taxon>Comamonadaceae</taxon>
        <taxon>Paracidovorax</taxon>
    </lineage>
</organism>
<dbReference type="PANTHER" id="PTHR11735:SF11">
    <property type="entry name" value="TRNA THREONYLCARBAMOYLADENOSINE BIOSYNTHESIS PROTEIN TSAB"/>
    <property type="match status" value="1"/>
</dbReference>
<dbReference type="Pfam" id="PF00814">
    <property type="entry name" value="TsaD"/>
    <property type="match status" value="1"/>
</dbReference>
<dbReference type="PANTHER" id="PTHR11735">
    <property type="entry name" value="TRNA N6-ADENOSINE THREONYLCARBAMOYLTRANSFERASE"/>
    <property type="match status" value="1"/>
</dbReference>
<dbReference type="GO" id="GO:0005829">
    <property type="term" value="C:cytosol"/>
    <property type="evidence" value="ECO:0007669"/>
    <property type="project" value="TreeGrafter"/>
</dbReference>
<evidence type="ECO:0000256" key="1">
    <source>
        <dbReference type="SAM" id="MobiDB-lite"/>
    </source>
</evidence>
<protein>
    <submittedName>
        <fullName evidence="3">tRNA threonylcarbamoyladenosine biosynthesis protein TsaB</fullName>
    </submittedName>
</protein>
<proteinExistence type="predicted"/>
<sequence>MHLLAFDTSTDTLSIAVQRPVAGGGPVRLWQRSAPGGAHASAGLLPAIRELLSEAGLSFDTLDAIVFGRGPGSFTGLRTACAVAQGLAFGARGGTGVPVLPVDTLLAVAEEARAVHGCTQVVAVLDARMDEVYAARYAWHAEGGWQGADGDAFGLCAPEAVQVPEGHAVAGNARAAYGERLAPAAPPTAHVAALPTAAALLRLAPALLSAGQAVPASGALPRYVRDKVAQTTAERAAAREAASAAGTPSNATRAAGASPRP</sequence>